<dbReference type="Pfam" id="PF04102">
    <property type="entry name" value="SlyX"/>
    <property type="match status" value="1"/>
</dbReference>
<sequence>MSPTPEERLCELEFRLAHQEDHIQALNDTVNRQQRELESLRTQMETLRQRLAEVMATGLPQDPSPEPPPPHY</sequence>
<accession>A0A1I4SC77</accession>
<evidence type="ECO:0000313" key="4">
    <source>
        <dbReference type="Proteomes" id="UP000199556"/>
    </source>
</evidence>
<dbReference type="Proteomes" id="UP000199556">
    <property type="component" value="Unassembled WGS sequence"/>
</dbReference>
<dbReference type="Gene3D" id="1.20.5.300">
    <property type="match status" value="1"/>
</dbReference>
<keyword evidence="4" id="KW-1185">Reference proteome</keyword>
<feature type="coiled-coil region" evidence="2">
    <location>
        <begin position="16"/>
        <end position="57"/>
    </location>
</feature>
<gene>
    <name evidence="1" type="primary">slyX</name>
    <name evidence="3" type="ORF">SAMN05421721_11522</name>
</gene>
<comment type="similarity">
    <text evidence="1">Belongs to the SlyX family.</text>
</comment>
<dbReference type="EMBL" id="FOUO01000015">
    <property type="protein sequence ID" value="SFM62067.1"/>
    <property type="molecule type" value="Genomic_DNA"/>
</dbReference>
<dbReference type="PANTHER" id="PTHR36508">
    <property type="entry name" value="PROTEIN SLYX"/>
    <property type="match status" value="1"/>
</dbReference>
<dbReference type="PANTHER" id="PTHR36508:SF1">
    <property type="entry name" value="PROTEIN SLYX"/>
    <property type="match status" value="1"/>
</dbReference>
<evidence type="ECO:0000313" key="3">
    <source>
        <dbReference type="EMBL" id="SFM62067.1"/>
    </source>
</evidence>
<protein>
    <recommendedName>
        <fullName evidence="1">Protein SlyX homolog</fullName>
    </recommendedName>
</protein>
<name>A0A1I4SC77_ECTMO</name>
<dbReference type="AlphaFoldDB" id="A0A1I4SC77"/>
<proteinExistence type="inferred from homology"/>
<evidence type="ECO:0000256" key="1">
    <source>
        <dbReference type="HAMAP-Rule" id="MF_00715"/>
    </source>
</evidence>
<dbReference type="InterPro" id="IPR007236">
    <property type="entry name" value="SlyX"/>
</dbReference>
<keyword evidence="2" id="KW-0175">Coiled coil</keyword>
<reference evidence="3 4" key="1">
    <citation type="submission" date="2016-10" db="EMBL/GenBank/DDBJ databases">
        <authorList>
            <person name="de Groot N.N."/>
        </authorList>
    </citation>
    <scope>NUCLEOTIDE SEQUENCE [LARGE SCALE GENOMIC DNA]</scope>
    <source>
        <strain evidence="3 4">DSM 4180</strain>
    </source>
</reference>
<dbReference type="OrthoDB" id="5796893at2"/>
<dbReference type="RefSeq" id="WP_090486660.1">
    <property type="nucleotide sequence ID" value="NZ_FOUO01000015.1"/>
</dbReference>
<dbReference type="STRING" id="195064.SAMN05421721_11522"/>
<organism evidence="3 4">
    <name type="scientific">Ectothiorhodospira mobilis</name>
    <dbReference type="NCBI Taxonomy" id="195064"/>
    <lineage>
        <taxon>Bacteria</taxon>
        <taxon>Pseudomonadati</taxon>
        <taxon>Pseudomonadota</taxon>
        <taxon>Gammaproteobacteria</taxon>
        <taxon>Chromatiales</taxon>
        <taxon>Ectothiorhodospiraceae</taxon>
        <taxon>Ectothiorhodospira</taxon>
    </lineage>
</organism>
<dbReference type="HAMAP" id="MF_00715">
    <property type="entry name" value="SlyX"/>
    <property type="match status" value="1"/>
</dbReference>
<evidence type="ECO:0000256" key="2">
    <source>
        <dbReference type="SAM" id="Coils"/>
    </source>
</evidence>